<comment type="caution">
    <text evidence="1">The sequence shown here is derived from an EMBL/GenBank/DDBJ whole genome shotgun (WGS) entry which is preliminary data.</text>
</comment>
<name>A0A117NI15_PICGL</name>
<proteinExistence type="predicted"/>
<dbReference type="EMBL" id="LKAM01000003">
    <property type="protein sequence ID" value="KUM49265.1"/>
    <property type="molecule type" value="Genomic_DNA"/>
</dbReference>
<dbReference type="AlphaFoldDB" id="A0A117NI15"/>
<protein>
    <submittedName>
        <fullName evidence="1">Uncharacterized protein</fullName>
    </submittedName>
</protein>
<evidence type="ECO:0000313" key="1">
    <source>
        <dbReference type="EMBL" id="KUM49265.1"/>
    </source>
</evidence>
<accession>A0A117NI15</accession>
<geneLocation type="mitochondrion" evidence="1"/>
<sequence length="85" mass="9885">MADPVIVKANGLRNYECINETTSSIENLAISSLSRWMDSVQSNTTIEKQGFNCELATRSKDWNLQKSYDRYNKQIINHYNLYIAY</sequence>
<organism evidence="1">
    <name type="scientific">Picea glauca</name>
    <name type="common">White spruce</name>
    <name type="synonym">Pinus glauca</name>
    <dbReference type="NCBI Taxonomy" id="3330"/>
    <lineage>
        <taxon>Eukaryota</taxon>
        <taxon>Viridiplantae</taxon>
        <taxon>Streptophyta</taxon>
        <taxon>Embryophyta</taxon>
        <taxon>Tracheophyta</taxon>
        <taxon>Spermatophyta</taxon>
        <taxon>Pinopsida</taxon>
        <taxon>Pinidae</taxon>
        <taxon>Conifers I</taxon>
        <taxon>Pinales</taxon>
        <taxon>Pinaceae</taxon>
        <taxon>Picea</taxon>
    </lineage>
</organism>
<reference evidence="1" key="1">
    <citation type="journal article" date="2015" name="Genome Biol. Evol.">
        <title>Organellar Genomes of White Spruce (Picea glauca): Assembly and Annotation.</title>
        <authorList>
            <person name="Jackman S.D."/>
            <person name="Warren R.L."/>
            <person name="Gibb E.A."/>
            <person name="Vandervalk B.P."/>
            <person name="Mohamadi H."/>
            <person name="Chu J."/>
            <person name="Raymond A."/>
            <person name="Pleasance S."/>
            <person name="Coope R."/>
            <person name="Wildung M.R."/>
            <person name="Ritland C.E."/>
            <person name="Bousquet J."/>
            <person name="Jones S.J."/>
            <person name="Bohlmann J."/>
            <person name="Birol I."/>
        </authorList>
    </citation>
    <scope>NUCLEOTIDE SEQUENCE [LARGE SCALE GENOMIC DNA]</scope>
    <source>
        <tissue evidence="1">Flushing bud</tissue>
    </source>
</reference>
<gene>
    <name evidence="1" type="ORF">ABT39_MTgene3814</name>
</gene>
<keyword evidence="1" id="KW-0496">Mitochondrion</keyword>